<feature type="transmembrane region" description="Helical" evidence="1">
    <location>
        <begin position="39"/>
        <end position="56"/>
    </location>
</feature>
<evidence type="ECO:0000256" key="1">
    <source>
        <dbReference type="SAM" id="Phobius"/>
    </source>
</evidence>
<organism evidence="2 3">
    <name type="scientific">Sporichthya brevicatena</name>
    <dbReference type="NCBI Taxonomy" id="171442"/>
    <lineage>
        <taxon>Bacteria</taxon>
        <taxon>Bacillati</taxon>
        <taxon>Actinomycetota</taxon>
        <taxon>Actinomycetes</taxon>
        <taxon>Sporichthyales</taxon>
        <taxon>Sporichthyaceae</taxon>
        <taxon>Sporichthya</taxon>
    </lineage>
</organism>
<reference evidence="2 3" key="1">
    <citation type="journal article" date="2019" name="Int. J. Syst. Evol. Microbiol.">
        <title>The Global Catalogue of Microorganisms (GCM) 10K type strain sequencing project: providing services to taxonomists for standard genome sequencing and annotation.</title>
        <authorList>
            <consortium name="The Broad Institute Genomics Platform"/>
            <consortium name="The Broad Institute Genome Sequencing Center for Infectious Disease"/>
            <person name="Wu L."/>
            <person name="Ma J."/>
        </authorList>
    </citation>
    <scope>NUCLEOTIDE SEQUENCE [LARGE SCALE GENOMIC DNA]</scope>
    <source>
        <strain evidence="2 3">JCM 10671</strain>
    </source>
</reference>
<evidence type="ECO:0000313" key="3">
    <source>
        <dbReference type="Proteomes" id="UP001500957"/>
    </source>
</evidence>
<dbReference type="EMBL" id="BAAAHE010000049">
    <property type="protein sequence ID" value="GAA0635966.1"/>
    <property type="molecule type" value="Genomic_DNA"/>
</dbReference>
<evidence type="ECO:0008006" key="4">
    <source>
        <dbReference type="Google" id="ProtNLM"/>
    </source>
</evidence>
<keyword evidence="1" id="KW-0472">Membrane</keyword>
<dbReference type="RefSeq" id="WP_344609090.1">
    <property type="nucleotide sequence ID" value="NZ_BAAAHE010000049.1"/>
</dbReference>
<name>A0ABN1HAW7_9ACTN</name>
<keyword evidence="1" id="KW-1133">Transmembrane helix</keyword>
<accession>A0ABN1HAW7</accession>
<keyword evidence="3" id="KW-1185">Reference proteome</keyword>
<comment type="caution">
    <text evidence="2">The sequence shown here is derived from an EMBL/GenBank/DDBJ whole genome shotgun (WGS) entry which is preliminary data.</text>
</comment>
<feature type="transmembrane region" description="Helical" evidence="1">
    <location>
        <begin position="12"/>
        <end position="33"/>
    </location>
</feature>
<dbReference type="Proteomes" id="UP001500957">
    <property type="component" value="Unassembled WGS sequence"/>
</dbReference>
<keyword evidence="1" id="KW-0812">Transmembrane</keyword>
<evidence type="ECO:0000313" key="2">
    <source>
        <dbReference type="EMBL" id="GAA0635966.1"/>
    </source>
</evidence>
<proteinExistence type="predicted"/>
<protein>
    <recommendedName>
        <fullName evidence="4">PH domain-containing protein</fullName>
    </recommendedName>
</protein>
<sequence length="143" mass="16193">METLAPVRLQRLASFLPWALVSLILLWGGQLGSDTSDKVIGFGGAAILAVVSYRAARMRLMLGDEVVIVGWFRTRRVPWSEVERFVVTERGLAMRMRGGLEEQIPAFPMGGWLFRSMRDSMRADLERVCAQAEQARRGRRGRR</sequence>
<gene>
    <name evidence="2" type="ORF">GCM10009547_45210</name>
</gene>